<keyword evidence="9 11" id="KW-0411">Iron-sulfur</keyword>
<dbReference type="InterPro" id="IPR019610">
    <property type="entry name" value="FeS-contain_mitoNEET_N"/>
</dbReference>
<dbReference type="PANTHER" id="PTHR13680:SF33">
    <property type="entry name" value="CDGSH IRON-SULFUR DOMAIN-CONTAINING PROTEIN 2"/>
    <property type="match status" value="1"/>
</dbReference>
<evidence type="ECO:0000256" key="4">
    <source>
        <dbReference type="ARBA" id="ARBA00022714"/>
    </source>
</evidence>
<gene>
    <name evidence="13" type="ORF">KP79_PYT05897</name>
</gene>
<dbReference type="GO" id="GO:0046872">
    <property type="term" value="F:metal ion binding"/>
    <property type="evidence" value="ECO:0007669"/>
    <property type="project" value="UniProtKB-UniRule"/>
</dbReference>
<sequence>MEVVSNIITVYLPNYLSNLPVPKSLFGYARLSVVEWFSLVPVVGTVSLLVYITSQAFKPKPPPKKHPVNLKIQKETPKVVNLVDMEDLADKVTYCRCWRSKKFPLCDGSHNKHNEETGDNVGPLVLRRKAAA</sequence>
<name>A0A210QIC1_MIZYE</name>
<dbReference type="Proteomes" id="UP000242188">
    <property type="component" value="Unassembled WGS sequence"/>
</dbReference>
<evidence type="ECO:0000256" key="7">
    <source>
        <dbReference type="ARBA" id="ARBA00022989"/>
    </source>
</evidence>
<dbReference type="SMART" id="SM00704">
    <property type="entry name" value="ZnF_CDGSH"/>
    <property type="match status" value="1"/>
</dbReference>
<evidence type="ECO:0000256" key="5">
    <source>
        <dbReference type="ARBA" id="ARBA00022723"/>
    </source>
</evidence>
<dbReference type="GO" id="GO:0005741">
    <property type="term" value="C:mitochondrial outer membrane"/>
    <property type="evidence" value="ECO:0007669"/>
    <property type="project" value="TreeGrafter"/>
</dbReference>
<protein>
    <recommendedName>
        <fullName evidence="11">CDGSH iron-sulfur domain-containing protein 2 homologue</fullName>
    </recommendedName>
</protein>
<evidence type="ECO:0000259" key="12">
    <source>
        <dbReference type="SMART" id="SM00704"/>
    </source>
</evidence>
<comment type="cofactor">
    <cofactor evidence="11">
        <name>[2Fe-2S] cluster</name>
        <dbReference type="ChEBI" id="CHEBI:190135"/>
    </cofactor>
    <text evidence="11">Binds 1 [2Fe-2S] cluster.</text>
</comment>
<keyword evidence="3" id="KW-0812">Transmembrane</keyword>
<feature type="domain" description="Iron-binding zinc finger CDGSH type" evidence="12">
    <location>
        <begin position="78"/>
        <end position="116"/>
    </location>
</feature>
<keyword evidence="6 11" id="KW-0256">Endoplasmic reticulum</keyword>
<dbReference type="PANTHER" id="PTHR13680">
    <property type="entry name" value="CDGSH IRON-SULFUR DOMAIN-CONTAINING PROTEIN 1"/>
    <property type="match status" value="1"/>
</dbReference>
<dbReference type="InterPro" id="IPR045131">
    <property type="entry name" value="CISD1/2"/>
</dbReference>
<dbReference type="AlphaFoldDB" id="A0A210QIC1"/>
<comment type="similarity">
    <text evidence="2 11">Belongs to the CISD protein family. CISD2 subfamily.</text>
</comment>
<dbReference type="GO" id="GO:0051537">
    <property type="term" value="F:2 iron, 2 sulfur cluster binding"/>
    <property type="evidence" value="ECO:0007669"/>
    <property type="project" value="UniProtKB-UniRule"/>
</dbReference>
<keyword evidence="10" id="KW-0472">Membrane</keyword>
<keyword evidence="7" id="KW-1133">Transmembrane helix</keyword>
<evidence type="ECO:0000313" key="13">
    <source>
        <dbReference type="EMBL" id="OWF48490.1"/>
    </source>
</evidence>
<evidence type="ECO:0000256" key="11">
    <source>
        <dbReference type="RuleBase" id="RU369084"/>
    </source>
</evidence>
<evidence type="ECO:0000256" key="9">
    <source>
        <dbReference type="ARBA" id="ARBA00023014"/>
    </source>
</evidence>
<dbReference type="EMBL" id="NEDP02003531">
    <property type="protein sequence ID" value="OWF48490.1"/>
    <property type="molecule type" value="Genomic_DNA"/>
</dbReference>
<evidence type="ECO:0000256" key="8">
    <source>
        <dbReference type="ARBA" id="ARBA00023004"/>
    </source>
</evidence>
<organism evidence="13 14">
    <name type="scientific">Mizuhopecten yessoensis</name>
    <name type="common">Japanese scallop</name>
    <name type="synonym">Patinopecten yessoensis</name>
    <dbReference type="NCBI Taxonomy" id="6573"/>
    <lineage>
        <taxon>Eukaryota</taxon>
        <taxon>Metazoa</taxon>
        <taxon>Spiralia</taxon>
        <taxon>Lophotrochozoa</taxon>
        <taxon>Mollusca</taxon>
        <taxon>Bivalvia</taxon>
        <taxon>Autobranchia</taxon>
        <taxon>Pteriomorphia</taxon>
        <taxon>Pectinida</taxon>
        <taxon>Pectinoidea</taxon>
        <taxon>Pectinidae</taxon>
        <taxon>Mizuhopecten</taxon>
    </lineage>
</organism>
<proteinExistence type="inferred from homology"/>
<evidence type="ECO:0000256" key="6">
    <source>
        <dbReference type="ARBA" id="ARBA00022824"/>
    </source>
</evidence>
<dbReference type="GO" id="GO:0010506">
    <property type="term" value="P:regulation of autophagy"/>
    <property type="evidence" value="ECO:0007669"/>
    <property type="project" value="UniProtKB-UniRule"/>
</dbReference>
<keyword evidence="14" id="KW-1185">Reference proteome</keyword>
<dbReference type="STRING" id="6573.A0A210QIC1"/>
<dbReference type="Gene3D" id="3.40.5.90">
    <property type="entry name" value="CDGSH iron-sulfur domain, mitoNEET-type"/>
    <property type="match status" value="1"/>
</dbReference>
<evidence type="ECO:0000313" key="14">
    <source>
        <dbReference type="Proteomes" id="UP000242188"/>
    </source>
</evidence>
<evidence type="ECO:0000256" key="3">
    <source>
        <dbReference type="ARBA" id="ARBA00022692"/>
    </source>
</evidence>
<dbReference type="Pfam" id="PF10660">
    <property type="entry name" value="MitoNEET_N"/>
    <property type="match status" value="1"/>
</dbReference>
<dbReference type="OrthoDB" id="449252at2759"/>
<dbReference type="InterPro" id="IPR042216">
    <property type="entry name" value="MitoNEET_CISD"/>
</dbReference>
<dbReference type="InterPro" id="IPR018967">
    <property type="entry name" value="FeS-contain_CDGSH-typ"/>
</dbReference>
<dbReference type="Pfam" id="PF09360">
    <property type="entry name" value="zf-CDGSH"/>
    <property type="match status" value="1"/>
</dbReference>
<comment type="subcellular location">
    <subcellularLocation>
        <location evidence="1 11">Endoplasmic reticulum membrane</location>
        <topology evidence="1 11">Single-pass membrane protein</topology>
    </subcellularLocation>
</comment>
<keyword evidence="8 11" id="KW-0408">Iron</keyword>
<accession>A0A210QIC1</accession>
<evidence type="ECO:0000256" key="10">
    <source>
        <dbReference type="ARBA" id="ARBA00023136"/>
    </source>
</evidence>
<dbReference type="FunFam" id="3.40.5.90:FF:000001">
    <property type="entry name" value="CDGSH iron-sulfur domain-containing protein 1"/>
    <property type="match status" value="1"/>
</dbReference>
<keyword evidence="4 11" id="KW-0001">2Fe-2S</keyword>
<reference evidence="13 14" key="1">
    <citation type="journal article" date="2017" name="Nat. Ecol. Evol.">
        <title>Scallop genome provides insights into evolution of bilaterian karyotype and development.</title>
        <authorList>
            <person name="Wang S."/>
            <person name="Zhang J."/>
            <person name="Jiao W."/>
            <person name="Li J."/>
            <person name="Xun X."/>
            <person name="Sun Y."/>
            <person name="Guo X."/>
            <person name="Huan P."/>
            <person name="Dong B."/>
            <person name="Zhang L."/>
            <person name="Hu X."/>
            <person name="Sun X."/>
            <person name="Wang J."/>
            <person name="Zhao C."/>
            <person name="Wang Y."/>
            <person name="Wang D."/>
            <person name="Huang X."/>
            <person name="Wang R."/>
            <person name="Lv J."/>
            <person name="Li Y."/>
            <person name="Zhang Z."/>
            <person name="Liu B."/>
            <person name="Lu W."/>
            <person name="Hui Y."/>
            <person name="Liang J."/>
            <person name="Zhou Z."/>
            <person name="Hou R."/>
            <person name="Li X."/>
            <person name="Liu Y."/>
            <person name="Li H."/>
            <person name="Ning X."/>
            <person name="Lin Y."/>
            <person name="Zhao L."/>
            <person name="Xing Q."/>
            <person name="Dou J."/>
            <person name="Li Y."/>
            <person name="Mao J."/>
            <person name="Guo H."/>
            <person name="Dou H."/>
            <person name="Li T."/>
            <person name="Mu C."/>
            <person name="Jiang W."/>
            <person name="Fu Q."/>
            <person name="Fu X."/>
            <person name="Miao Y."/>
            <person name="Liu J."/>
            <person name="Yu Q."/>
            <person name="Li R."/>
            <person name="Liao H."/>
            <person name="Li X."/>
            <person name="Kong Y."/>
            <person name="Jiang Z."/>
            <person name="Chourrout D."/>
            <person name="Li R."/>
            <person name="Bao Z."/>
        </authorList>
    </citation>
    <scope>NUCLEOTIDE SEQUENCE [LARGE SCALE GENOMIC DNA]</scope>
    <source>
        <strain evidence="13 14">PY_sf001</strain>
    </source>
</reference>
<evidence type="ECO:0000256" key="2">
    <source>
        <dbReference type="ARBA" id="ARBA00008624"/>
    </source>
</evidence>
<comment type="caution">
    <text evidence="13">The sequence shown here is derived from an EMBL/GenBank/DDBJ whole genome shotgun (WGS) entry which is preliminary data.</text>
</comment>
<dbReference type="GO" id="GO:0005789">
    <property type="term" value="C:endoplasmic reticulum membrane"/>
    <property type="evidence" value="ECO:0007669"/>
    <property type="project" value="UniProtKB-SubCell"/>
</dbReference>
<keyword evidence="5 11" id="KW-0479">Metal-binding</keyword>
<evidence type="ECO:0000256" key="1">
    <source>
        <dbReference type="ARBA" id="ARBA00004389"/>
    </source>
</evidence>